<dbReference type="EMBL" id="JAFREP010000046">
    <property type="protein sequence ID" value="MBO1322932.1"/>
    <property type="molecule type" value="Genomic_DNA"/>
</dbReference>
<keyword evidence="4" id="KW-0813">Transport</keyword>
<evidence type="ECO:0000256" key="6">
    <source>
        <dbReference type="ARBA" id="ARBA00022692"/>
    </source>
</evidence>
<sequence length="356" mass="39739">MSAADEGRTEKGSAKKREKQREEGNVLKSQEVNTAMQYLAGLVALSFFGGGLGVAMSDVMAYVLTVAPYGNLQGEINSISWFYSFEFVAMLTPFFSVLMIAALASNISQVGFMISWTPLKPKLTKLNVFANFKRIMFSSNSVMELVKSIAKIGVLSYLITIAAMPHLADYLGMLQLTPMLVVMRVWEVAYAIWIMIIIFMVVIAVADYAYQWYKHEDQLKMSKSDVKDEQKQALGDMQAKAKMRQLGVQRLMNIMAENAANADVVITNPTHFAVALVYDQGNMVAPKVVAKGVDHVALRIRKRARSKNIPIVENRALARGLYYAAEIGQDIPEIFFRPVAEILAFVYKLNKKRAHA</sequence>
<evidence type="ECO:0000256" key="5">
    <source>
        <dbReference type="ARBA" id="ARBA00022475"/>
    </source>
</evidence>
<evidence type="ECO:0000256" key="12">
    <source>
        <dbReference type="ARBA" id="ARBA00025078"/>
    </source>
</evidence>
<dbReference type="AlphaFoldDB" id="A0A8J7QE59"/>
<evidence type="ECO:0000256" key="13">
    <source>
        <dbReference type="SAM" id="MobiDB-lite"/>
    </source>
</evidence>
<dbReference type="PANTHER" id="PTHR30531">
    <property type="entry name" value="FLAGELLAR BIOSYNTHETIC PROTEIN FLHB"/>
    <property type="match status" value="1"/>
</dbReference>
<evidence type="ECO:0000256" key="7">
    <source>
        <dbReference type="ARBA" id="ARBA00022795"/>
    </source>
</evidence>
<evidence type="ECO:0000256" key="4">
    <source>
        <dbReference type="ARBA" id="ARBA00022448"/>
    </source>
</evidence>
<dbReference type="PRINTS" id="PR00950">
    <property type="entry name" value="TYPE3IMSPROT"/>
</dbReference>
<comment type="subcellular location">
    <subcellularLocation>
        <location evidence="1">Cell membrane</location>
        <topology evidence="1">Multi-pass membrane protein</topology>
    </subcellularLocation>
</comment>
<feature type="transmembrane region" description="Helical" evidence="14">
    <location>
        <begin position="188"/>
        <end position="210"/>
    </location>
</feature>
<dbReference type="SUPFAM" id="SSF160544">
    <property type="entry name" value="EscU C-terminal domain-like"/>
    <property type="match status" value="1"/>
</dbReference>
<evidence type="ECO:0000256" key="2">
    <source>
        <dbReference type="ARBA" id="ARBA00010690"/>
    </source>
</evidence>
<keyword evidence="10 14" id="KW-0472">Membrane</keyword>
<evidence type="ECO:0000256" key="9">
    <source>
        <dbReference type="ARBA" id="ARBA00022989"/>
    </source>
</evidence>
<dbReference type="Gene3D" id="3.40.1690.10">
    <property type="entry name" value="secretion proteins EscU"/>
    <property type="match status" value="1"/>
</dbReference>
<keyword evidence="6 14" id="KW-0812">Transmembrane</keyword>
<evidence type="ECO:0000256" key="3">
    <source>
        <dbReference type="ARBA" id="ARBA00021622"/>
    </source>
</evidence>
<evidence type="ECO:0000256" key="11">
    <source>
        <dbReference type="ARBA" id="ARBA00023225"/>
    </source>
</evidence>
<keyword evidence="9 14" id="KW-1133">Transmembrane helix</keyword>
<reference evidence="15" key="1">
    <citation type="submission" date="2021-03" db="EMBL/GenBank/DDBJ databases">
        <authorList>
            <person name="Wang G."/>
        </authorList>
    </citation>
    <scope>NUCLEOTIDE SEQUENCE</scope>
    <source>
        <strain evidence="15">KCTC 12899</strain>
    </source>
</reference>
<dbReference type="PANTHER" id="PTHR30531:SF12">
    <property type="entry name" value="FLAGELLAR BIOSYNTHETIC PROTEIN FLHB"/>
    <property type="match status" value="1"/>
</dbReference>
<dbReference type="GO" id="GO:0005886">
    <property type="term" value="C:plasma membrane"/>
    <property type="evidence" value="ECO:0007669"/>
    <property type="project" value="UniProtKB-SubCell"/>
</dbReference>
<keyword evidence="5" id="KW-1003">Cell membrane</keyword>
<feature type="transmembrane region" description="Helical" evidence="14">
    <location>
        <begin position="38"/>
        <end position="61"/>
    </location>
</feature>
<dbReference type="InterPro" id="IPR029025">
    <property type="entry name" value="T3SS_substrate_exporter_C"/>
</dbReference>
<dbReference type="GO" id="GO:0044781">
    <property type="term" value="P:bacterial-type flagellum organization"/>
    <property type="evidence" value="ECO:0007669"/>
    <property type="project" value="UniProtKB-KW"/>
</dbReference>
<feature type="region of interest" description="Disordered" evidence="13">
    <location>
        <begin position="1"/>
        <end position="26"/>
    </location>
</feature>
<dbReference type="Proteomes" id="UP000664417">
    <property type="component" value="Unassembled WGS sequence"/>
</dbReference>
<keyword evidence="7" id="KW-1005">Bacterial flagellum biogenesis</keyword>
<evidence type="ECO:0000256" key="1">
    <source>
        <dbReference type="ARBA" id="ARBA00004651"/>
    </source>
</evidence>
<dbReference type="FunFam" id="3.40.1690.10:FF:000001">
    <property type="entry name" value="Flagellar biosynthetic protein FlhB"/>
    <property type="match status" value="1"/>
</dbReference>
<evidence type="ECO:0000256" key="8">
    <source>
        <dbReference type="ARBA" id="ARBA00022927"/>
    </source>
</evidence>
<name>A0A8J7QE59_9BACT</name>
<keyword evidence="8" id="KW-0653">Protein transport</keyword>
<proteinExistence type="inferred from homology"/>
<feature type="transmembrane region" description="Helical" evidence="14">
    <location>
        <begin position="149"/>
        <end position="168"/>
    </location>
</feature>
<feature type="transmembrane region" description="Helical" evidence="14">
    <location>
        <begin position="81"/>
        <end position="104"/>
    </location>
</feature>
<accession>A0A8J7QE59</accession>
<keyword evidence="11" id="KW-1006">Bacterial flagellum protein export</keyword>
<evidence type="ECO:0000313" key="16">
    <source>
        <dbReference type="Proteomes" id="UP000664417"/>
    </source>
</evidence>
<comment type="similarity">
    <text evidence="2">Belongs to the type III secretion exporter family.</text>
</comment>
<dbReference type="InterPro" id="IPR006135">
    <property type="entry name" value="T3SS_substrate_exporter"/>
</dbReference>
<dbReference type="Pfam" id="PF01312">
    <property type="entry name" value="Bac_export_2"/>
    <property type="match status" value="1"/>
</dbReference>
<evidence type="ECO:0000313" key="15">
    <source>
        <dbReference type="EMBL" id="MBO1322932.1"/>
    </source>
</evidence>
<feature type="compositionally biased region" description="Basic and acidic residues" evidence="13">
    <location>
        <begin position="1"/>
        <end position="25"/>
    </location>
</feature>
<protein>
    <recommendedName>
        <fullName evidence="3">Flagellar biosynthetic protein FlhB</fullName>
    </recommendedName>
</protein>
<dbReference type="GO" id="GO:0009306">
    <property type="term" value="P:protein secretion"/>
    <property type="evidence" value="ECO:0007669"/>
    <property type="project" value="InterPro"/>
</dbReference>
<keyword evidence="16" id="KW-1185">Reference proteome</keyword>
<comment type="function">
    <text evidence="12">Required for formation of the rod structure in the basal body of the flagellar apparatus. Together with FliI and FliH, may constitute the export apparatus of flagellin.</text>
</comment>
<dbReference type="RefSeq" id="WP_207862904.1">
    <property type="nucleotide sequence ID" value="NZ_JAFREP010000046.1"/>
</dbReference>
<evidence type="ECO:0000256" key="14">
    <source>
        <dbReference type="SAM" id="Phobius"/>
    </source>
</evidence>
<gene>
    <name evidence="15" type="ORF">J3U88_30990</name>
</gene>
<organism evidence="15 16">
    <name type="scientific">Acanthopleuribacter pedis</name>
    <dbReference type="NCBI Taxonomy" id="442870"/>
    <lineage>
        <taxon>Bacteria</taxon>
        <taxon>Pseudomonadati</taxon>
        <taxon>Acidobacteriota</taxon>
        <taxon>Holophagae</taxon>
        <taxon>Acanthopleuribacterales</taxon>
        <taxon>Acanthopleuribacteraceae</taxon>
        <taxon>Acanthopleuribacter</taxon>
    </lineage>
</organism>
<comment type="caution">
    <text evidence="15">The sequence shown here is derived from an EMBL/GenBank/DDBJ whole genome shotgun (WGS) entry which is preliminary data.</text>
</comment>
<evidence type="ECO:0000256" key="10">
    <source>
        <dbReference type="ARBA" id="ARBA00023136"/>
    </source>
</evidence>